<organism evidence="3 4">
    <name type="scientific">Trametes cubensis</name>
    <dbReference type="NCBI Taxonomy" id="1111947"/>
    <lineage>
        <taxon>Eukaryota</taxon>
        <taxon>Fungi</taxon>
        <taxon>Dikarya</taxon>
        <taxon>Basidiomycota</taxon>
        <taxon>Agaricomycotina</taxon>
        <taxon>Agaricomycetes</taxon>
        <taxon>Polyporales</taxon>
        <taxon>Polyporaceae</taxon>
        <taxon>Trametes</taxon>
    </lineage>
</organism>
<evidence type="ECO:0000259" key="2">
    <source>
        <dbReference type="PROSITE" id="PS51471"/>
    </source>
</evidence>
<dbReference type="PROSITE" id="PS51471">
    <property type="entry name" value="FE2OG_OXY"/>
    <property type="match status" value="2"/>
</dbReference>
<accession>A0AAD7TYL5</accession>
<evidence type="ECO:0000313" key="3">
    <source>
        <dbReference type="EMBL" id="KAJ8489404.1"/>
    </source>
</evidence>
<feature type="region of interest" description="Disordered" evidence="1">
    <location>
        <begin position="184"/>
        <end position="212"/>
    </location>
</feature>
<dbReference type="InterPro" id="IPR005123">
    <property type="entry name" value="Oxoglu/Fe-dep_dioxygenase_dom"/>
</dbReference>
<dbReference type="Proteomes" id="UP001215151">
    <property type="component" value="Unassembled WGS sequence"/>
</dbReference>
<dbReference type="Gene3D" id="2.60.120.620">
    <property type="entry name" value="q2cbj1_9rhob like domain"/>
    <property type="match status" value="2"/>
</dbReference>
<comment type="caution">
    <text evidence="3">The sequence shown here is derived from an EMBL/GenBank/DDBJ whole genome shotgun (WGS) entry which is preliminary data.</text>
</comment>
<dbReference type="EMBL" id="JAPEVG010000049">
    <property type="protein sequence ID" value="KAJ8489404.1"/>
    <property type="molecule type" value="Genomic_DNA"/>
</dbReference>
<dbReference type="InterPro" id="IPR044862">
    <property type="entry name" value="Pro_4_hyd_alph_FE2OG_OXY"/>
</dbReference>
<feature type="region of interest" description="Disordered" evidence="1">
    <location>
        <begin position="1064"/>
        <end position="1094"/>
    </location>
</feature>
<dbReference type="AlphaFoldDB" id="A0AAD7TYL5"/>
<feature type="domain" description="Fe2OG dioxygenase" evidence="2">
    <location>
        <begin position="131"/>
        <end position="262"/>
    </location>
</feature>
<dbReference type="PANTHER" id="PTHR33099:SF7">
    <property type="entry name" value="MYND-TYPE DOMAIN-CONTAINING PROTEIN"/>
    <property type="match status" value="1"/>
</dbReference>
<keyword evidence="4" id="KW-1185">Reference proteome</keyword>
<sequence length="1094" mass="121348">MPPAPEPPQTSNPTLKQHLEKLRAAFVHKRPFCEGVISLTPDDFVFFYGKGPEADTARRINLATASPEDLQHLAATCEPASFGVQQQDVYDESYRKAGKLDKTDFATNLSPDALGIVDAIRTELLFETRSRVEPIRAELYKLNVYGPQSFFKAHVDTPRSELMFGSLVIAFPTPHEGGALVLRDDGDGVKHEDNDASRADSAPKTKEATTDGRREWTIDSGKLLARCAEPSIAYVAFFSDVEHEVLPVVSGHRVTLTYNLYYVPDAPNAGTDTEQSRAGAVVQRIKPAEEHLESTLLSLLDDPTFLPQGGKLLFGLHHKYPLAEPSMADWADENKRRRLLNATVLRLKGSDAMLGQALRGLSLEGTMRMVFEDEYYDRGGDDLQAAYIMCEYDPMLQGHCEIDDVGRLLQDYMGGVKVNPDAADPASAVHWVGPTPWLANAAKAAYIAYGNQASIGHAYYRLALLVPIGPYGQRVVAGKEEGQFILRAMSTATSFDALAQGDSEDGLQVRAFEDGEMDGDEESFVMCDRDPRLDLRGEIRDNLQTIMHDWLREKPANPDANDPTLRTHWVGTSSWMTKAEKAAYTATFGNEPSLKYTCWRFALLVRGVVCTSADDLELFYGKGTDVLGRINFSNASAEDLQKLAETCDPATFGVKQQDVYDETYRRAGKLDKRDFAINLSLDALGILDTIRTELLIEGGSGPKLMRAELYKLNVYGPQSFFKAHVDTPRSEQMFGSLVIVLPTPHEGGAFVLRDNGGTTDSGQLSGHTDPRREWMFDSATLLAQNEGPSVAYVAFFSDVEHEVMPVLSGYRVTITYNLFYVRDPSPATGPTRLVAAEEERSERGDSSVVVPPVLSASEQILRSTLQSLLDDPTFLPEGGNLLFGLHYRYPLPTYRERILLKTTRQQQLQDVALRLKAGDAMLLRTVHSFELDAKIRMIFQGKWNDYADELSEDGDKGKDVPPGMPYTICDLDPCFDEGGVIETFIQYALEEPNFGGVRLDPDAKDPAFQVHWIGSKPWGSNAETTTYVTYGNEPCMGYAYWKLGLLVPSAGTPKEEGVVVEEENGVQLAVENDEENEDEEDEDEDQEEELQVED</sequence>
<feature type="compositionally biased region" description="Acidic residues" evidence="1">
    <location>
        <begin position="1071"/>
        <end position="1094"/>
    </location>
</feature>
<proteinExistence type="predicted"/>
<name>A0AAD7TYL5_9APHY</name>
<feature type="domain" description="Fe2OG dioxygenase" evidence="2">
    <location>
        <begin position="706"/>
        <end position="822"/>
    </location>
</feature>
<reference evidence="3" key="1">
    <citation type="submission" date="2022-11" db="EMBL/GenBank/DDBJ databases">
        <title>Genome Sequence of Cubamyces cubensis.</title>
        <authorList>
            <person name="Buettner E."/>
        </authorList>
    </citation>
    <scope>NUCLEOTIDE SEQUENCE</scope>
    <source>
        <strain evidence="3">MPL-01</strain>
    </source>
</reference>
<protein>
    <recommendedName>
        <fullName evidence="2">Fe2OG dioxygenase domain-containing protein</fullName>
    </recommendedName>
</protein>
<gene>
    <name evidence="3" type="ORF">ONZ51_g2958</name>
</gene>
<dbReference type="PANTHER" id="PTHR33099">
    <property type="entry name" value="FE2OG DIOXYGENASE DOMAIN-CONTAINING PROTEIN"/>
    <property type="match status" value="1"/>
</dbReference>
<dbReference type="Pfam" id="PF13640">
    <property type="entry name" value="2OG-FeII_Oxy_3"/>
    <property type="match status" value="2"/>
</dbReference>
<evidence type="ECO:0000256" key="1">
    <source>
        <dbReference type="SAM" id="MobiDB-lite"/>
    </source>
</evidence>
<evidence type="ECO:0000313" key="4">
    <source>
        <dbReference type="Proteomes" id="UP001215151"/>
    </source>
</evidence>